<evidence type="ECO:0000313" key="4">
    <source>
        <dbReference type="Proteomes" id="UP000825179"/>
    </source>
</evidence>
<evidence type="ECO:0000256" key="1">
    <source>
        <dbReference type="SAM" id="MobiDB-lite"/>
    </source>
</evidence>
<dbReference type="AlphaFoldDB" id="A0A8X8I9Z7"/>
<dbReference type="KEGG" id="cthu:HUR95_14985"/>
<dbReference type="Pfam" id="PF01476">
    <property type="entry name" value="LysM"/>
    <property type="match status" value="1"/>
</dbReference>
<feature type="compositionally biased region" description="Polar residues" evidence="1">
    <location>
        <begin position="222"/>
        <end position="235"/>
    </location>
</feature>
<organism evidence="3 4">
    <name type="scientific">Caldalkalibacillus thermarum (strain TA2.A1)</name>
    <dbReference type="NCBI Taxonomy" id="986075"/>
    <lineage>
        <taxon>Bacteria</taxon>
        <taxon>Bacillati</taxon>
        <taxon>Bacillota</taxon>
        <taxon>Bacilli</taxon>
        <taxon>Bacillales</taxon>
        <taxon>Bacillaceae</taxon>
        <taxon>Caldalkalibacillus</taxon>
    </lineage>
</organism>
<dbReference type="InterPro" id="IPR036779">
    <property type="entry name" value="LysM_dom_sf"/>
</dbReference>
<evidence type="ECO:0000259" key="2">
    <source>
        <dbReference type="PROSITE" id="PS51782"/>
    </source>
</evidence>
<dbReference type="InterPro" id="IPR018392">
    <property type="entry name" value="LysM"/>
</dbReference>
<feature type="compositionally biased region" description="Basic and acidic residues" evidence="1">
    <location>
        <begin position="236"/>
        <end position="267"/>
    </location>
</feature>
<dbReference type="Gene3D" id="3.10.350.10">
    <property type="entry name" value="LysM domain"/>
    <property type="match status" value="1"/>
</dbReference>
<keyword evidence="4" id="KW-1185">Reference proteome</keyword>
<proteinExistence type="predicted"/>
<feature type="compositionally biased region" description="Basic and acidic residues" evidence="1">
    <location>
        <begin position="184"/>
        <end position="220"/>
    </location>
</feature>
<dbReference type="SMART" id="SM00257">
    <property type="entry name" value="LysM"/>
    <property type="match status" value="1"/>
</dbReference>
<feature type="domain" description="LysM" evidence="2">
    <location>
        <begin position="386"/>
        <end position="429"/>
    </location>
</feature>
<dbReference type="InterPro" id="IPR048862">
    <property type="entry name" value="SPOCS_spoVID_N"/>
</dbReference>
<dbReference type="PROSITE" id="PS51782">
    <property type="entry name" value="LYSM"/>
    <property type="match status" value="1"/>
</dbReference>
<reference evidence="3 4" key="1">
    <citation type="journal article" date="2020" name="Extremophiles">
        <title>Genomic analysis of Caldalkalibacillus thermarum TA2.A1 reveals aerobic alkaliphilic metabolism and evolutionary hallmarks linking alkaliphilic bacteria and plant life.</title>
        <authorList>
            <person name="de Jong S.I."/>
            <person name="van den Broek M.A."/>
            <person name="Merkel A.Y."/>
            <person name="de la Torre Cortes P."/>
            <person name="Kalamorz F."/>
            <person name="Cook G.M."/>
            <person name="van Loosdrecht M.C.M."/>
            <person name="McMillan D.G.G."/>
        </authorList>
    </citation>
    <scope>NUCLEOTIDE SEQUENCE [LARGE SCALE GENOMIC DNA]</scope>
    <source>
        <strain evidence="3 4">TA2.A1</strain>
    </source>
</reference>
<feature type="region of interest" description="Disordered" evidence="1">
    <location>
        <begin position="155"/>
        <end position="376"/>
    </location>
</feature>
<evidence type="ECO:0000313" key="3">
    <source>
        <dbReference type="EMBL" id="QZT33530.1"/>
    </source>
</evidence>
<dbReference type="EMBL" id="CP082237">
    <property type="protein sequence ID" value="QZT33530.1"/>
    <property type="molecule type" value="Genomic_DNA"/>
</dbReference>
<sequence length="436" mass="48807">MMSFDHGSGVRFHLEETVWLNNRADATEIVSLDLEPDVEVLEQDQLVNIKGYLVLTGRFRNTPEELDLENSSLQEQLKFQDLHVEQKEIDPIDFGRIEKRFPLDITVPSSKVENLDDVYISIDQFDYSLQNGNCLVIEADISLLGVEDGLKVDNTSRQQHPFGEQASAFGQSDRREPEEEVDEAASRKEDVNETDNRKEDVDETDSRKGEDSWQREEEAHAFQQTGFSFEVSASQADDKSTTRQAAGEEDHLVQPEKGPTESLEKGSTEPLFTEPLADVQASSRAEEQEQPTGQPPVDKGQEEADQKAAEAAAPSRLETTIRPKPETNGAEDQMEDQGESVGESVSAAETAAPEQEAQRPAEKVGSFISKLMSGKEEEPVKRTKLKMCIVQRHETLDQIAERYKVTADEIIRFNRLQTGQVNAGDVIYIPITAQQQ</sequence>
<dbReference type="CDD" id="cd00118">
    <property type="entry name" value="LysM"/>
    <property type="match status" value="1"/>
</dbReference>
<protein>
    <submittedName>
        <fullName evidence="3">LysM peptidoglycan-binding domain-containing protein</fullName>
    </submittedName>
</protein>
<dbReference type="Pfam" id="PF20918">
    <property type="entry name" value="SPOCS_spoVID-N"/>
    <property type="match status" value="1"/>
</dbReference>
<dbReference type="Proteomes" id="UP000825179">
    <property type="component" value="Chromosome"/>
</dbReference>
<name>A0A8X8I9Z7_CALTT</name>
<dbReference type="RefSeq" id="WP_083813925.1">
    <property type="nucleotide sequence ID" value="NZ_CP082237.1"/>
</dbReference>
<accession>A0A8X8I9Z7</accession>
<feature type="compositionally biased region" description="Basic and acidic residues" evidence="1">
    <location>
        <begin position="299"/>
        <end position="308"/>
    </location>
</feature>
<dbReference type="SUPFAM" id="SSF54106">
    <property type="entry name" value="LysM domain"/>
    <property type="match status" value="1"/>
</dbReference>
<gene>
    <name evidence="3" type="ORF">HUR95_14985</name>
</gene>